<organism evidence="1 2">
    <name type="scientific">Oryza sativa subsp. japonica</name>
    <name type="common">Rice</name>
    <dbReference type="NCBI Taxonomy" id="39947"/>
    <lineage>
        <taxon>Eukaryota</taxon>
        <taxon>Viridiplantae</taxon>
        <taxon>Streptophyta</taxon>
        <taxon>Embryophyta</taxon>
        <taxon>Tracheophyta</taxon>
        <taxon>Spermatophyta</taxon>
        <taxon>Magnoliopsida</taxon>
        <taxon>Liliopsida</taxon>
        <taxon>Poales</taxon>
        <taxon>Poaceae</taxon>
        <taxon>BOP clade</taxon>
        <taxon>Oryzoideae</taxon>
        <taxon>Oryzeae</taxon>
        <taxon>Oryzinae</taxon>
        <taxon>Oryza</taxon>
        <taxon>Oryza sativa</taxon>
    </lineage>
</organism>
<name>Q6ES18_ORYSJ</name>
<proteinExistence type="predicted"/>
<dbReference type="EMBL" id="AP005398">
    <property type="protein sequence ID" value="BAD28552.1"/>
    <property type="molecule type" value="Genomic_DNA"/>
</dbReference>
<dbReference type="AlphaFoldDB" id="Q6ES18"/>
<sequence>MSTASKDMSSLAAVLMLPPAKTSLCWRAFFSRPPAKMHFGWRDCDDRTSSRMKVGMQVEEVVLIQDVQDQHV</sequence>
<reference evidence="2" key="1">
    <citation type="journal article" date="2005" name="Nature">
        <title>The map-based sequence of the rice genome.</title>
        <authorList>
            <consortium name="International rice genome sequencing project (IRGSP)"/>
            <person name="Matsumoto T."/>
            <person name="Wu J."/>
            <person name="Kanamori H."/>
            <person name="Katayose Y."/>
            <person name="Fujisawa M."/>
            <person name="Namiki N."/>
            <person name="Mizuno H."/>
            <person name="Yamamoto K."/>
            <person name="Antonio B.A."/>
            <person name="Baba T."/>
            <person name="Sakata K."/>
            <person name="Nagamura Y."/>
            <person name="Aoki H."/>
            <person name="Arikawa K."/>
            <person name="Arita K."/>
            <person name="Bito T."/>
            <person name="Chiden Y."/>
            <person name="Fujitsuka N."/>
            <person name="Fukunaka R."/>
            <person name="Hamada M."/>
            <person name="Harada C."/>
            <person name="Hayashi A."/>
            <person name="Hijishita S."/>
            <person name="Honda M."/>
            <person name="Hosokawa S."/>
            <person name="Ichikawa Y."/>
            <person name="Idonuma A."/>
            <person name="Iijima M."/>
            <person name="Ikeda M."/>
            <person name="Ikeno M."/>
            <person name="Ito K."/>
            <person name="Ito S."/>
            <person name="Ito T."/>
            <person name="Ito Y."/>
            <person name="Ito Y."/>
            <person name="Iwabuchi A."/>
            <person name="Kamiya K."/>
            <person name="Karasawa W."/>
            <person name="Kurita K."/>
            <person name="Katagiri S."/>
            <person name="Kikuta A."/>
            <person name="Kobayashi H."/>
            <person name="Kobayashi N."/>
            <person name="Machita K."/>
            <person name="Maehara T."/>
            <person name="Masukawa M."/>
            <person name="Mizubayashi T."/>
            <person name="Mukai Y."/>
            <person name="Nagasaki H."/>
            <person name="Nagata Y."/>
            <person name="Naito S."/>
            <person name="Nakashima M."/>
            <person name="Nakama Y."/>
            <person name="Nakamichi Y."/>
            <person name="Nakamura M."/>
            <person name="Meguro A."/>
            <person name="Negishi M."/>
            <person name="Ohta I."/>
            <person name="Ohta T."/>
            <person name="Okamoto M."/>
            <person name="Ono N."/>
            <person name="Saji S."/>
            <person name="Sakaguchi M."/>
            <person name="Sakai K."/>
            <person name="Shibata M."/>
            <person name="Shimokawa T."/>
            <person name="Song J."/>
            <person name="Takazaki Y."/>
            <person name="Terasawa K."/>
            <person name="Tsugane M."/>
            <person name="Tsuji K."/>
            <person name="Ueda S."/>
            <person name="Waki K."/>
            <person name="Yamagata H."/>
            <person name="Yamamoto M."/>
            <person name="Yamamoto S."/>
            <person name="Yamane H."/>
            <person name="Yoshiki S."/>
            <person name="Yoshihara R."/>
            <person name="Yukawa K."/>
            <person name="Zhong H."/>
            <person name="Yano M."/>
            <person name="Yuan Q."/>
            <person name="Ouyang S."/>
            <person name="Liu J."/>
            <person name="Jones K.M."/>
            <person name="Gansberger K."/>
            <person name="Moffat K."/>
            <person name="Hill J."/>
            <person name="Bera J."/>
            <person name="Fadrosh D."/>
            <person name="Jin S."/>
            <person name="Johri S."/>
            <person name="Kim M."/>
            <person name="Overton L."/>
            <person name="Reardon M."/>
            <person name="Tsitrin T."/>
            <person name="Vuong H."/>
            <person name="Weaver B."/>
            <person name="Ciecko A."/>
            <person name="Tallon L."/>
            <person name="Jackson J."/>
            <person name="Pai G."/>
            <person name="Aken S.V."/>
            <person name="Utterback T."/>
            <person name="Reidmuller S."/>
            <person name="Feldblyum T."/>
            <person name="Hsiao J."/>
            <person name="Zismann V."/>
            <person name="Iobst S."/>
            <person name="de Vazeille A.R."/>
            <person name="Buell C.R."/>
            <person name="Ying K."/>
            <person name="Li Y."/>
            <person name="Lu T."/>
            <person name="Huang Y."/>
            <person name="Zhao Q."/>
            <person name="Feng Q."/>
            <person name="Zhang L."/>
            <person name="Zhu J."/>
            <person name="Weng Q."/>
            <person name="Mu J."/>
            <person name="Lu Y."/>
            <person name="Fan D."/>
            <person name="Liu Y."/>
            <person name="Guan J."/>
            <person name="Zhang Y."/>
            <person name="Yu S."/>
            <person name="Liu X."/>
            <person name="Zhang Y."/>
            <person name="Hong G."/>
            <person name="Han B."/>
            <person name="Choisne N."/>
            <person name="Demange N."/>
            <person name="Orjeda G."/>
            <person name="Samain S."/>
            <person name="Cattolico L."/>
            <person name="Pelletier E."/>
            <person name="Couloux A."/>
            <person name="Segurens B."/>
            <person name="Wincker P."/>
            <person name="D'Hont A."/>
            <person name="Scarpelli C."/>
            <person name="Weissenbach J."/>
            <person name="Salanoubat M."/>
            <person name="Quetier F."/>
            <person name="Yu Y."/>
            <person name="Kim H.R."/>
            <person name="Rambo T."/>
            <person name="Currie J."/>
            <person name="Collura K."/>
            <person name="Luo M."/>
            <person name="Yang T."/>
            <person name="Ammiraju J.S.S."/>
            <person name="Engler F."/>
            <person name="Soderlund C."/>
            <person name="Wing R.A."/>
            <person name="Palmer L.E."/>
            <person name="de la Bastide M."/>
            <person name="Spiegel L."/>
            <person name="Nascimento L."/>
            <person name="Zutavern T."/>
            <person name="O'Shaughnessy A."/>
            <person name="Dike S."/>
            <person name="Dedhia N."/>
            <person name="Preston R."/>
            <person name="Balija V."/>
            <person name="McCombie W.R."/>
            <person name="Chow T."/>
            <person name="Chen H."/>
            <person name="Chung M."/>
            <person name="Chen C."/>
            <person name="Shaw J."/>
            <person name="Wu H."/>
            <person name="Hsiao K."/>
            <person name="Chao Y."/>
            <person name="Chu M."/>
            <person name="Cheng C."/>
            <person name="Hour A."/>
            <person name="Lee P."/>
            <person name="Lin S."/>
            <person name="Lin Y."/>
            <person name="Liou J."/>
            <person name="Liu S."/>
            <person name="Hsing Y."/>
            <person name="Raghuvanshi S."/>
            <person name="Mohanty A."/>
            <person name="Bharti A.K."/>
            <person name="Gaur A."/>
            <person name="Gupta V."/>
            <person name="Kumar D."/>
            <person name="Ravi V."/>
            <person name="Vij S."/>
            <person name="Kapur A."/>
            <person name="Khurana P."/>
            <person name="Khurana P."/>
            <person name="Khurana J.P."/>
            <person name="Tyagi A.K."/>
            <person name="Gaikwad K."/>
            <person name="Singh A."/>
            <person name="Dalal V."/>
            <person name="Srivastava S."/>
            <person name="Dixit A."/>
            <person name="Pal A.K."/>
            <person name="Ghazi I.A."/>
            <person name="Yadav M."/>
            <person name="Pandit A."/>
            <person name="Bhargava A."/>
            <person name="Sureshbabu K."/>
            <person name="Batra K."/>
            <person name="Sharma T.R."/>
            <person name="Mohapatra T."/>
            <person name="Singh N.K."/>
            <person name="Messing J."/>
            <person name="Nelson A.B."/>
            <person name="Fuks G."/>
            <person name="Kavchok S."/>
            <person name="Keizer G."/>
            <person name="Linton E."/>
            <person name="Llaca V."/>
            <person name="Song R."/>
            <person name="Tanyolac B."/>
            <person name="Young S."/>
            <person name="Ho-Il K."/>
            <person name="Hahn J.H."/>
            <person name="Sangsakoo G."/>
            <person name="Vanavichit A."/>
            <person name="de Mattos Luiz.A.T."/>
            <person name="Zimmer P.D."/>
            <person name="Malone G."/>
            <person name="Dellagostin O."/>
            <person name="de Oliveira A.C."/>
            <person name="Bevan M."/>
            <person name="Bancroft I."/>
            <person name="Minx P."/>
            <person name="Cordum H."/>
            <person name="Wilson R."/>
            <person name="Cheng Z."/>
            <person name="Jin W."/>
            <person name="Jiang J."/>
            <person name="Leong S.A."/>
            <person name="Iwama H."/>
            <person name="Gojobori T."/>
            <person name="Itoh T."/>
            <person name="Niimura Y."/>
            <person name="Fujii Y."/>
            <person name="Habara T."/>
            <person name="Sakai H."/>
            <person name="Sato Y."/>
            <person name="Wilson G."/>
            <person name="Kumar K."/>
            <person name="McCouch S."/>
            <person name="Juretic N."/>
            <person name="Hoen D."/>
            <person name="Wright S."/>
            <person name="Bruskiewich R."/>
            <person name="Bureau T."/>
            <person name="Miyao A."/>
            <person name="Hirochika H."/>
            <person name="Nishikawa T."/>
            <person name="Kadowaki K."/>
            <person name="Sugiura M."/>
            <person name="Burr B."/>
            <person name="Sasaki T."/>
        </authorList>
    </citation>
    <scope>NUCLEOTIDE SEQUENCE [LARGE SCALE GENOMIC DNA]</scope>
    <source>
        <strain evidence="2">cv. Nipponbare</strain>
    </source>
</reference>
<gene>
    <name evidence="1" type="primary">P0669G10.16</name>
</gene>
<protein>
    <submittedName>
        <fullName evidence="1">Uncharacterized protein</fullName>
    </submittedName>
</protein>
<evidence type="ECO:0000313" key="1">
    <source>
        <dbReference type="EMBL" id="BAD28552.1"/>
    </source>
</evidence>
<accession>Q6ES18</accession>
<evidence type="ECO:0000313" key="2">
    <source>
        <dbReference type="Proteomes" id="UP000000763"/>
    </source>
</evidence>
<reference evidence="2" key="2">
    <citation type="journal article" date="2008" name="Nucleic Acids Res.">
        <title>The rice annotation project database (RAP-DB): 2008 update.</title>
        <authorList>
            <consortium name="The rice annotation project (RAP)"/>
        </authorList>
    </citation>
    <scope>GENOME REANNOTATION</scope>
    <source>
        <strain evidence="2">cv. Nipponbare</strain>
    </source>
</reference>
<dbReference type="Proteomes" id="UP000000763">
    <property type="component" value="Chromosome 2"/>
</dbReference>